<dbReference type="Proteomes" id="UP001321804">
    <property type="component" value="Chromosome"/>
</dbReference>
<organism evidence="1 2">
    <name type="scientific">Xylocopilactobacillus apis</name>
    <dbReference type="NCBI Taxonomy" id="2932183"/>
    <lineage>
        <taxon>Bacteria</taxon>
        <taxon>Bacillati</taxon>
        <taxon>Bacillota</taxon>
        <taxon>Bacilli</taxon>
        <taxon>Lactobacillales</taxon>
        <taxon>Lactobacillaceae</taxon>
        <taxon>Xylocopilactobacillus</taxon>
    </lineage>
</organism>
<evidence type="ECO:0000313" key="2">
    <source>
        <dbReference type="Proteomes" id="UP001321804"/>
    </source>
</evidence>
<dbReference type="EMBL" id="AP026801">
    <property type="protein sequence ID" value="BDR56863.1"/>
    <property type="molecule type" value="Genomic_DNA"/>
</dbReference>
<evidence type="ECO:0000313" key="1">
    <source>
        <dbReference type="EMBL" id="BDR56863.1"/>
    </source>
</evidence>
<name>A0AAU9D001_9LACO</name>
<dbReference type="AlphaFoldDB" id="A0AAU9D001"/>
<dbReference type="KEGG" id="xak:KIMC2_14250"/>
<reference evidence="1 2" key="1">
    <citation type="journal article" date="2023" name="Microbiol. Spectr.">
        <title>Symbiosis of Carpenter Bees with Uncharacterized Lactic Acid Bacteria Showing NAD Auxotrophy.</title>
        <authorList>
            <person name="Kawasaki S."/>
            <person name="Ozawa K."/>
            <person name="Mori T."/>
            <person name="Yamamoto A."/>
            <person name="Ito M."/>
            <person name="Ohkuma M."/>
            <person name="Sakamoto M."/>
            <person name="Matsutani M."/>
        </authorList>
    </citation>
    <scope>NUCLEOTIDE SEQUENCE [LARGE SCALE GENOMIC DNA]</scope>
    <source>
        <strain evidence="1 2">KimC2</strain>
    </source>
</reference>
<proteinExistence type="predicted"/>
<protein>
    <submittedName>
        <fullName evidence="1">Uncharacterized protein</fullName>
    </submittedName>
</protein>
<accession>A0AAU9D001</accession>
<gene>
    <name evidence="1" type="ORF">KIMC2_14250</name>
</gene>
<dbReference type="RefSeq" id="WP_317695415.1">
    <property type="nucleotide sequence ID" value="NZ_AP026801.1"/>
</dbReference>
<sequence length="126" mass="14780">MKKKTDTKKYTISEKAFERVLEEYEPNSWTKPGTEEVRYYLQAEDLEDLIGLDQTFHKSGRNASCYFIDEDGEKVKVSNVKGYGEGRTGHKTYISQNQVFSDWLRNDDYHDIPALIAKRIEERYGK</sequence>
<keyword evidence="2" id="KW-1185">Reference proteome</keyword>